<organism evidence="1 3">
    <name type="scientific">Medicago truncatula</name>
    <name type="common">Barrel medic</name>
    <name type="synonym">Medicago tribuloides</name>
    <dbReference type="NCBI Taxonomy" id="3880"/>
    <lineage>
        <taxon>Eukaryota</taxon>
        <taxon>Viridiplantae</taxon>
        <taxon>Streptophyta</taxon>
        <taxon>Embryophyta</taxon>
        <taxon>Tracheophyta</taxon>
        <taxon>Spermatophyta</taxon>
        <taxon>Magnoliopsida</taxon>
        <taxon>eudicotyledons</taxon>
        <taxon>Gunneridae</taxon>
        <taxon>Pentapetalae</taxon>
        <taxon>rosids</taxon>
        <taxon>fabids</taxon>
        <taxon>Fabales</taxon>
        <taxon>Fabaceae</taxon>
        <taxon>Papilionoideae</taxon>
        <taxon>50 kb inversion clade</taxon>
        <taxon>NPAAA clade</taxon>
        <taxon>Hologalegina</taxon>
        <taxon>IRL clade</taxon>
        <taxon>Trifolieae</taxon>
        <taxon>Medicago</taxon>
    </lineage>
</organism>
<evidence type="ECO:0000313" key="1">
    <source>
        <dbReference type="EMBL" id="KEH27816.1"/>
    </source>
</evidence>
<name>A0A072UEH0_MEDTR</name>
<evidence type="ECO:0000313" key="2">
    <source>
        <dbReference type="EnsemblPlants" id="KEH27816"/>
    </source>
</evidence>
<protein>
    <submittedName>
        <fullName evidence="1 2">Uncharacterized protein</fullName>
    </submittedName>
</protein>
<keyword evidence="3" id="KW-1185">Reference proteome</keyword>
<sequence>MCRTWRFYAYAFLRSHDMIKFGLSEEYHENVVLVNDKGNNYNLWNSLRFPPLHSTLNIESSDMLHSQFAIFPEKALRLMTKRQELILIKGF</sequence>
<dbReference type="Proteomes" id="UP000002051">
    <property type="component" value="Chromosome 5"/>
</dbReference>
<evidence type="ECO:0000313" key="3">
    <source>
        <dbReference type="Proteomes" id="UP000002051"/>
    </source>
</evidence>
<reference evidence="1 3" key="1">
    <citation type="journal article" date="2011" name="Nature">
        <title>The Medicago genome provides insight into the evolution of rhizobial symbioses.</title>
        <authorList>
            <person name="Young N.D."/>
            <person name="Debelle F."/>
            <person name="Oldroyd G.E."/>
            <person name="Geurts R."/>
            <person name="Cannon S.B."/>
            <person name="Udvardi M.K."/>
            <person name="Benedito V.A."/>
            <person name="Mayer K.F."/>
            <person name="Gouzy J."/>
            <person name="Schoof H."/>
            <person name="Van de Peer Y."/>
            <person name="Proost S."/>
            <person name="Cook D.R."/>
            <person name="Meyers B.C."/>
            <person name="Spannagl M."/>
            <person name="Cheung F."/>
            <person name="De Mita S."/>
            <person name="Krishnakumar V."/>
            <person name="Gundlach H."/>
            <person name="Zhou S."/>
            <person name="Mudge J."/>
            <person name="Bharti A.K."/>
            <person name="Murray J.D."/>
            <person name="Naoumkina M.A."/>
            <person name="Rosen B."/>
            <person name="Silverstein K.A."/>
            <person name="Tang H."/>
            <person name="Rombauts S."/>
            <person name="Zhao P.X."/>
            <person name="Zhou P."/>
            <person name="Barbe V."/>
            <person name="Bardou P."/>
            <person name="Bechner M."/>
            <person name="Bellec A."/>
            <person name="Berger A."/>
            <person name="Berges H."/>
            <person name="Bidwell S."/>
            <person name="Bisseling T."/>
            <person name="Choisne N."/>
            <person name="Couloux A."/>
            <person name="Denny R."/>
            <person name="Deshpande S."/>
            <person name="Dai X."/>
            <person name="Doyle J.J."/>
            <person name="Dudez A.M."/>
            <person name="Farmer A.D."/>
            <person name="Fouteau S."/>
            <person name="Franken C."/>
            <person name="Gibelin C."/>
            <person name="Gish J."/>
            <person name="Goldstein S."/>
            <person name="Gonzalez A.J."/>
            <person name="Green P.J."/>
            <person name="Hallab A."/>
            <person name="Hartog M."/>
            <person name="Hua A."/>
            <person name="Humphray S.J."/>
            <person name="Jeong D.H."/>
            <person name="Jing Y."/>
            <person name="Jocker A."/>
            <person name="Kenton S.M."/>
            <person name="Kim D.J."/>
            <person name="Klee K."/>
            <person name="Lai H."/>
            <person name="Lang C."/>
            <person name="Lin S."/>
            <person name="Macmil S.L."/>
            <person name="Magdelenat G."/>
            <person name="Matthews L."/>
            <person name="McCorrison J."/>
            <person name="Monaghan E.L."/>
            <person name="Mun J.H."/>
            <person name="Najar F.Z."/>
            <person name="Nicholson C."/>
            <person name="Noirot C."/>
            <person name="O'Bleness M."/>
            <person name="Paule C.R."/>
            <person name="Poulain J."/>
            <person name="Prion F."/>
            <person name="Qin B."/>
            <person name="Qu C."/>
            <person name="Retzel E.F."/>
            <person name="Riddle C."/>
            <person name="Sallet E."/>
            <person name="Samain S."/>
            <person name="Samson N."/>
            <person name="Sanders I."/>
            <person name="Saurat O."/>
            <person name="Scarpelli C."/>
            <person name="Schiex T."/>
            <person name="Segurens B."/>
            <person name="Severin A.J."/>
            <person name="Sherrier D.J."/>
            <person name="Shi R."/>
            <person name="Sims S."/>
            <person name="Singer S.R."/>
            <person name="Sinharoy S."/>
            <person name="Sterck L."/>
            <person name="Viollet A."/>
            <person name="Wang B.B."/>
            <person name="Wang K."/>
            <person name="Wang M."/>
            <person name="Wang X."/>
            <person name="Warfsmann J."/>
            <person name="Weissenbach J."/>
            <person name="White D.D."/>
            <person name="White J.D."/>
            <person name="Wiley G.B."/>
            <person name="Wincker P."/>
            <person name="Xing Y."/>
            <person name="Yang L."/>
            <person name="Yao Z."/>
            <person name="Ying F."/>
            <person name="Zhai J."/>
            <person name="Zhou L."/>
            <person name="Zuber A."/>
            <person name="Denarie J."/>
            <person name="Dixon R.A."/>
            <person name="May G.D."/>
            <person name="Schwartz D.C."/>
            <person name="Rogers J."/>
            <person name="Quetier F."/>
            <person name="Town C.D."/>
            <person name="Roe B.A."/>
        </authorList>
    </citation>
    <scope>NUCLEOTIDE SEQUENCE [LARGE SCALE GENOMIC DNA]</scope>
    <source>
        <strain evidence="1">A17</strain>
        <strain evidence="2 3">cv. Jemalong A17</strain>
    </source>
</reference>
<dbReference type="AlphaFoldDB" id="A0A072UEH0"/>
<dbReference type="EMBL" id="CM001221">
    <property type="protein sequence ID" value="KEH27816.1"/>
    <property type="molecule type" value="Genomic_DNA"/>
</dbReference>
<accession>A0A072UEH0</accession>
<gene>
    <name evidence="1" type="ordered locus">MTR_5g040715</name>
</gene>
<dbReference type="EnsemblPlants" id="KEH27816">
    <property type="protein sequence ID" value="KEH27816"/>
    <property type="gene ID" value="MTR_5g040715"/>
</dbReference>
<proteinExistence type="predicted"/>
<dbReference type="HOGENOM" id="CLU_2430428_0_0_1"/>
<reference evidence="1 3" key="2">
    <citation type="journal article" date="2014" name="BMC Genomics">
        <title>An improved genome release (version Mt4.0) for the model legume Medicago truncatula.</title>
        <authorList>
            <person name="Tang H."/>
            <person name="Krishnakumar V."/>
            <person name="Bidwell S."/>
            <person name="Rosen B."/>
            <person name="Chan A."/>
            <person name="Zhou S."/>
            <person name="Gentzbittel L."/>
            <person name="Childs K.L."/>
            <person name="Yandell M."/>
            <person name="Gundlach H."/>
            <person name="Mayer K.F."/>
            <person name="Schwartz D.C."/>
            <person name="Town C.D."/>
        </authorList>
    </citation>
    <scope>GENOME REANNOTATION</scope>
    <source>
        <strain evidence="1">A17</strain>
        <strain evidence="2 3">cv. Jemalong A17</strain>
    </source>
</reference>
<reference evidence="2" key="3">
    <citation type="submission" date="2015-04" db="UniProtKB">
        <authorList>
            <consortium name="EnsemblPlants"/>
        </authorList>
    </citation>
    <scope>IDENTIFICATION</scope>
    <source>
        <strain evidence="2">cv. Jemalong A17</strain>
    </source>
</reference>